<dbReference type="InParanoid" id="G3I3Z4"/>
<gene>
    <name evidence="1" type="ORF">I79_018164</name>
</gene>
<dbReference type="EMBL" id="JH001218">
    <property type="protein sequence ID" value="EGW12376.1"/>
    <property type="molecule type" value="Genomic_DNA"/>
</dbReference>
<name>G3I3Z4_CRIGR</name>
<dbReference type="AlphaFoldDB" id="G3I3Z4"/>
<reference evidence="2" key="1">
    <citation type="journal article" date="2011" name="Nat. Biotechnol.">
        <title>The genomic sequence of the Chinese hamster ovary (CHO)-K1 cell line.</title>
        <authorList>
            <person name="Xu X."/>
            <person name="Nagarajan H."/>
            <person name="Lewis N.E."/>
            <person name="Pan S."/>
            <person name="Cai Z."/>
            <person name="Liu X."/>
            <person name="Chen W."/>
            <person name="Xie M."/>
            <person name="Wang W."/>
            <person name="Hammond S."/>
            <person name="Andersen M.R."/>
            <person name="Neff N."/>
            <person name="Passarelli B."/>
            <person name="Koh W."/>
            <person name="Fan H.C."/>
            <person name="Wang J."/>
            <person name="Gui Y."/>
            <person name="Lee K.H."/>
            <person name="Betenbaugh M.J."/>
            <person name="Quake S.R."/>
            <person name="Famili I."/>
            <person name="Palsson B.O."/>
            <person name="Wang J."/>
        </authorList>
    </citation>
    <scope>NUCLEOTIDE SEQUENCE [LARGE SCALE GENOMIC DNA]</scope>
    <source>
        <strain evidence="2">CHO K1 cell line</strain>
    </source>
</reference>
<organism evidence="1 2">
    <name type="scientific">Cricetulus griseus</name>
    <name type="common">Chinese hamster</name>
    <name type="synonym">Cricetulus barabensis griseus</name>
    <dbReference type="NCBI Taxonomy" id="10029"/>
    <lineage>
        <taxon>Eukaryota</taxon>
        <taxon>Metazoa</taxon>
        <taxon>Chordata</taxon>
        <taxon>Craniata</taxon>
        <taxon>Vertebrata</taxon>
        <taxon>Euteleostomi</taxon>
        <taxon>Mammalia</taxon>
        <taxon>Eutheria</taxon>
        <taxon>Euarchontoglires</taxon>
        <taxon>Glires</taxon>
        <taxon>Rodentia</taxon>
        <taxon>Myomorpha</taxon>
        <taxon>Muroidea</taxon>
        <taxon>Cricetidae</taxon>
        <taxon>Cricetinae</taxon>
        <taxon>Cricetulus</taxon>
    </lineage>
</organism>
<protein>
    <submittedName>
        <fullName evidence="1">Uncharacterized protein</fullName>
    </submittedName>
</protein>
<sequence>MAHPALLWSLGGSCCFLRPQNTGQRTASQNWPSENVVAPFPSCSFFWPRWSPQQYSQEIRLLQGSSGGQEAAVSPALLPWRR</sequence>
<dbReference type="Proteomes" id="UP000001075">
    <property type="component" value="Unassembled WGS sequence"/>
</dbReference>
<proteinExistence type="predicted"/>
<evidence type="ECO:0000313" key="2">
    <source>
        <dbReference type="Proteomes" id="UP000001075"/>
    </source>
</evidence>
<evidence type="ECO:0000313" key="1">
    <source>
        <dbReference type="EMBL" id="EGW12376.1"/>
    </source>
</evidence>
<accession>G3I3Z4</accession>